<gene>
    <name evidence="1" type="ORF">KL86SPO_50538</name>
</gene>
<reference evidence="1" key="1">
    <citation type="submission" date="2016-08" db="EMBL/GenBank/DDBJ databases">
        <authorList>
            <person name="Seilhamer J.J."/>
        </authorList>
    </citation>
    <scope>NUCLEOTIDE SEQUENCE</scope>
    <source>
        <strain evidence="1">86</strain>
    </source>
</reference>
<organism evidence="1">
    <name type="scientific">uncultured Sporomusa sp</name>
    <dbReference type="NCBI Taxonomy" id="307249"/>
    <lineage>
        <taxon>Bacteria</taxon>
        <taxon>Bacillati</taxon>
        <taxon>Bacillota</taxon>
        <taxon>Negativicutes</taxon>
        <taxon>Selenomonadales</taxon>
        <taxon>Sporomusaceae</taxon>
        <taxon>Sporomusa</taxon>
        <taxon>environmental samples</taxon>
    </lineage>
</organism>
<dbReference type="AlphaFoldDB" id="A0A212LZ83"/>
<evidence type="ECO:0000313" key="1">
    <source>
        <dbReference type="EMBL" id="SCM82767.1"/>
    </source>
</evidence>
<dbReference type="EMBL" id="FMJE01000005">
    <property type="protein sequence ID" value="SCM82767.1"/>
    <property type="molecule type" value="Genomic_DNA"/>
</dbReference>
<sequence>MIKLKCISKFQYNGQLCFESIEQEMKVFQVLIAAANGKIMYKSAFLQHGRLFFLSIPKLWSKIS</sequence>
<proteinExistence type="predicted"/>
<protein>
    <submittedName>
        <fullName evidence="1">Uncharacterized protein</fullName>
    </submittedName>
</protein>
<name>A0A212LZ83_9FIRM</name>
<accession>A0A212LZ83</accession>